<dbReference type="EMBL" id="AJWZ01007705">
    <property type="protein sequence ID" value="EKC56161.1"/>
    <property type="molecule type" value="Genomic_DNA"/>
</dbReference>
<comment type="caution">
    <text evidence="1">The sequence shown here is derived from an EMBL/GenBank/DDBJ whole genome shotgun (WGS) entry which is preliminary data.</text>
</comment>
<evidence type="ECO:0000313" key="1">
    <source>
        <dbReference type="EMBL" id="EKC56161.1"/>
    </source>
</evidence>
<dbReference type="AlphaFoldDB" id="K1TA30"/>
<feature type="non-terminal residue" evidence="1">
    <location>
        <position position="211"/>
    </location>
</feature>
<feature type="non-terminal residue" evidence="1">
    <location>
        <position position="1"/>
    </location>
</feature>
<sequence length="211" mass="23979">FGEFWAYETAGIIQNEAEAKLWKESHGRKDSKGNWIPMQPNAEPGDLRFVDQNGDGMLDSDDKKLLGNGCPQGLYRLQRNTELQNFDLVANFYGDLGVDRYNYTKYQLERMDTKFNYGRNALKAWTPENPNTNIPRAVYGDPNKNARTSDRFIERGDFFRLNNLQLGYNLPATVCGKLGISNLRFYVGGTRIFTITGYSGYDPSTNGGIDR</sequence>
<reference evidence="1" key="1">
    <citation type="journal article" date="2013" name="Environ. Microbiol.">
        <title>Microbiota from the distal guts of lean and obese adolescents exhibit partial functional redundancy besides clear differences in community structure.</title>
        <authorList>
            <person name="Ferrer M."/>
            <person name="Ruiz A."/>
            <person name="Lanza F."/>
            <person name="Haange S.B."/>
            <person name="Oberbach A."/>
            <person name="Till H."/>
            <person name="Bargiela R."/>
            <person name="Campoy C."/>
            <person name="Segura M.T."/>
            <person name="Richter M."/>
            <person name="von Bergen M."/>
            <person name="Seifert J."/>
            <person name="Suarez A."/>
        </authorList>
    </citation>
    <scope>NUCLEOTIDE SEQUENCE</scope>
</reference>
<proteinExistence type="predicted"/>
<accession>K1TA30</accession>
<evidence type="ECO:0008006" key="2">
    <source>
        <dbReference type="Google" id="ProtNLM"/>
    </source>
</evidence>
<name>K1TA30_9ZZZZ</name>
<gene>
    <name evidence="1" type="ORF">OBE_11208</name>
</gene>
<organism evidence="1">
    <name type="scientific">human gut metagenome</name>
    <dbReference type="NCBI Taxonomy" id="408170"/>
    <lineage>
        <taxon>unclassified sequences</taxon>
        <taxon>metagenomes</taxon>
        <taxon>organismal metagenomes</taxon>
    </lineage>
</organism>
<protein>
    <recommendedName>
        <fullName evidence="2">TonB-dependent receptor</fullName>
    </recommendedName>
</protein>